<comment type="subcellular location">
    <subcellularLocation>
        <location evidence="1">Cell membrane</location>
        <topology evidence="1">Multi-pass membrane protein</topology>
    </subcellularLocation>
</comment>
<organism evidence="8 9">
    <name type="scientific">Sporosarcina psychrophila</name>
    <name type="common">Bacillus psychrophilus</name>
    <dbReference type="NCBI Taxonomy" id="1476"/>
    <lineage>
        <taxon>Bacteria</taxon>
        <taxon>Bacillati</taxon>
        <taxon>Bacillota</taxon>
        <taxon>Bacilli</taxon>
        <taxon>Bacillales</taxon>
        <taxon>Caryophanaceae</taxon>
        <taxon>Sporosarcina</taxon>
    </lineage>
</organism>
<dbReference type="InterPro" id="IPR051791">
    <property type="entry name" value="Pra-immunoreactive"/>
</dbReference>
<dbReference type="PANTHER" id="PTHR36115:SF9">
    <property type="entry name" value="LMO1584 PROTEIN"/>
    <property type="match status" value="1"/>
</dbReference>
<comment type="caution">
    <text evidence="8">The sequence shown here is derived from an EMBL/GenBank/DDBJ whole genome shotgun (WGS) entry which is preliminary data.</text>
</comment>
<sequence length="142" mass="15999">MDINKPAGFGIRLLASIIDVFILILTSSFIFYIFSGKLSIDWTNGVAWQLMYTLYLTVIPVLWGGYVIGKRICGIKVKRMDNQNVTLPNMIMREIVGYYLISLITLGLSVVVSVFMIIFREDKRGIHDIIGGTYIATVKQGE</sequence>
<evidence type="ECO:0000256" key="2">
    <source>
        <dbReference type="ARBA" id="ARBA00022475"/>
    </source>
</evidence>
<gene>
    <name evidence="8" type="ORF">ABIC55_002018</name>
</gene>
<name>A0ABV2K777_SPOPS</name>
<proteinExistence type="predicted"/>
<dbReference type="Pfam" id="PF06271">
    <property type="entry name" value="RDD"/>
    <property type="match status" value="1"/>
</dbReference>
<keyword evidence="5 6" id="KW-0472">Membrane</keyword>
<evidence type="ECO:0000259" key="7">
    <source>
        <dbReference type="Pfam" id="PF06271"/>
    </source>
</evidence>
<keyword evidence="4 6" id="KW-1133">Transmembrane helix</keyword>
<dbReference type="InterPro" id="IPR010432">
    <property type="entry name" value="RDD"/>
</dbReference>
<evidence type="ECO:0000256" key="4">
    <source>
        <dbReference type="ARBA" id="ARBA00022989"/>
    </source>
</evidence>
<accession>A0ABV2K777</accession>
<keyword evidence="3 6" id="KW-0812">Transmembrane</keyword>
<evidence type="ECO:0000313" key="9">
    <source>
        <dbReference type="Proteomes" id="UP001549104"/>
    </source>
</evidence>
<evidence type="ECO:0000256" key="1">
    <source>
        <dbReference type="ARBA" id="ARBA00004651"/>
    </source>
</evidence>
<keyword evidence="9" id="KW-1185">Reference proteome</keyword>
<feature type="domain" description="RDD" evidence="7">
    <location>
        <begin position="7"/>
        <end position="132"/>
    </location>
</feature>
<feature type="transmembrane region" description="Helical" evidence="6">
    <location>
        <begin position="12"/>
        <end position="34"/>
    </location>
</feature>
<dbReference type="Proteomes" id="UP001549104">
    <property type="component" value="Unassembled WGS sequence"/>
</dbReference>
<dbReference type="PANTHER" id="PTHR36115">
    <property type="entry name" value="PROLINE-RICH ANTIGEN HOMOLOG-RELATED"/>
    <property type="match status" value="1"/>
</dbReference>
<feature type="transmembrane region" description="Helical" evidence="6">
    <location>
        <begin position="96"/>
        <end position="119"/>
    </location>
</feature>
<reference evidence="8 9" key="1">
    <citation type="submission" date="2024-06" db="EMBL/GenBank/DDBJ databases">
        <title>Sorghum-associated microbial communities from plants grown in Nebraska, USA.</title>
        <authorList>
            <person name="Schachtman D."/>
        </authorList>
    </citation>
    <scope>NUCLEOTIDE SEQUENCE [LARGE SCALE GENOMIC DNA]</scope>
    <source>
        <strain evidence="8 9">1288</strain>
    </source>
</reference>
<evidence type="ECO:0000313" key="8">
    <source>
        <dbReference type="EMBL" id="MET3656931.1"/>
    </source>
</evidence>
<evidence type="ECO:0000256" key="3">
    <source>
        <dbReference type="ARBA" id="ARBA00022692"/>
    </source>
</evidence>
<evidence type="ECO:0000256" key="5">
    <source>
        <dbReference type="ARBA" id="ARBA00023136"/>
    </source>
</evidence>
<feature type="transmembrane region" description="Helical" evidence="6">
    <location>
        <begin position="46"/>
        <end position="69"/>
    </location>
</feature>
<evidence type="ECO:0000256" key="6">
    <source>
        <dbReference type="SAM" id="Phobius"/>
    </source>
</evidence>
<dbReference type="EMBL" id="JBEPME010000002">
    <property type="protein sequence ID" value="MET3656931.1"/>
    <property type="molecule type" value="Genomic_DNA"/>
</dbReference>
<keyword evidence="2" id="KW-1003">Cell membrane</keyword>
<dbReference type="RefSeq" id="WP_354313021.1">
    <property type="nucleotide sequence ID" value="NZ_JBEPME010000002.1"/>
</dbReference>
<protein>
    <submittedName>
        <fullName evidence="8">RDD family membrane protein YckC</fullName>
    </submittedName>
</protein>